<organism evidence="4 5">
    <name type="scientific">Macrostomum lignano</name>
    <dbReference type="NCBI Taxonomy" id="282301"/>
    <lineage>
        <taxon>Eukaryota</taxon>
        <taxon>Metazoa</taxon>
        <taxon>Spiralia</taxon>
        <taxon>Lophotrochozoa</taxon>
        <taxon>Platyhelminthes</taxon>
        <taxon>Rhabditophora</taxon>
        <taxon>Macrostomorpha</taxon>
        <taxon>Macrostomida</taxon>
        <taxon>Macrostomidae</taxon>
        <taxon>Macrostomum</taxon>
    </lineage>
</organism>
<accession>A0A267GQZ9</accession>
<dbReference type="GO" id="GO:0008146">
    <property type="term" value="F:sulfotransferase activity"/>
    <property type="evidence" value="ECO:0007669"/>
    <property type="project" value="InterPro"/>
</dbReference>
<dbReference type="EMBL" id="NIVC01000219">
    <property type="protein sequence ID" value="PAA87702.1"/>
    <property type="molecule type" value="Genomic_DNA"/>
</dbReference>
<evidence type="ECO:0000313" key="4">
    <source>
        <dbReference type="EMBL" id="PAA87702.1"/>
    </source>
</evidence>
<protein>
    <recommendedName>
        <fullName evidence="3">Sulfotransferase domain-containing protein</fullName>
    </recommendedName>
</protein>
<dbReference type="InterPro" id="IPR000863">
    <property type="entry name" value="Sulfotransferase_dom"/>
</dbReference>
<feature type="domain" description="Sulfotransferase" evidence="3">
    <location>
        <begin position="27"/>
        <end position="280"/>
    </location>
</feature>
<gene>
    <name evidence="4" type="ORF">BOX15_Mlig001354g1</name>
</gene>
<comment type="similarity">
    <text evidence="1">Belongs to the sulfotransferase 1 family.</text>
</comment>
<dbReference type="STRING" id="282301.A0A267GQZ9"/>
<comment type="caution">
    <text evidence="4">The sequence shown here is derived from an EMBL/GenBank/DDBJ whole genome shotgun (WGS) entry which is preliminary data.</text>
</comment>
<sequence length="287" mass="32718">MSQYCVAPRLATDPTVREFSESFQFFDDDVLVSTYHKSGTTLAQEIVSCLLYGVEKTRATDQAVRSPFIDFRPPGGADPLEQARAMPSPRVLKTHLPAKYHRRHLKQAGGGPKNVIVIRNPKDVLVSKYHHFHGTKTFSEQVPSKFEDFWRAMVYQPAKHGQPDYFDFNLGWWALRDHPRVLVLFYEDLLVDKATQVRRLADFIGVELTDQLLKDTLEATSFQAMRDNPNVNVSRGGETDGWKAGVSFIRRGEIGDWKNHLTVADNEELDKAIAERMSGSEIQFVYE</sequence>
<keyword evidence="5" id="KW-1185">Reference proteome</keyword>
<evidence type="ECO:0000313" key="5">
    <source>
        <dbReference type="Proteomes" id="UP000215902"/>
    </source>
</evidence>
<keyword evidence="2" id="KW-0808">Transferase</keyword>
<reference evidence="4 5" key="1">
    <citation type="submission" date="2017-06" db="EMBL/GenBank/DDBJ databases">
        <title>A platform for efficient transgenesis in Macrostomum lignano, a flatworm model organism for stem cell research.</title>
        <authorList>
            <person name="Berezikov E."/>
        </authorList>
    </citation>
    <scope>NUCLEOTIDE SEQUENCE [LARGE SCALE GENOMIC DNA]</scope>
    <source>
        <strain evidence="4">DV1</strain>
        <tissue evidence="4">Whole organism</tissue>
    </source>
</reference>
<proteinExistence type="inferred from homology"/>
<dbReference type="OrthoDB" id="6048410at2759"/>
<dbReference type="Gene3D" id="3.40.50.300">
    <property type="entry name" value="P-loop containing nucleotide triphosphate hydrolases"/>
    <property type="match status" value="1"/>
</dbReference>
<dbReference type="SUPFAM" id="SSF52540">
    <property type="entry name" value="P-loop containing nucleoside triphosphate hydrolases"/>
    <property type="match status" value="1"/>
</dbReference>
<evidence type="ECO:0000256" key="1">
    <source>
        <dbReference type="ARBA" id="ARBA00005771"/>
    </source>
</evidence>
<evidence type="ECO:0000259" key="3">
    <source>
        <dbReference type="Pfam" id="PF00685"/>
    </source>
</evidence>
<evidence type="ECO:0000256" key="2">
    <source>
        <dbReference type="ARBA" id="ARBA00022679"/>
    </source>
</evidence>
<dbReference type="Pfam" id="PF00685">
    <property type="entry name" value="Sulfotransfer_1"/>
    <property type="match status" value="1"/>
</dbReference>
<dbReference type="InterPro" id="IPR027417">
    <property type="entry name" value="P-loop_NTPase"/>
</dbReference>
<dbReference type="PANTHER" id="PTHR11783">
    <property type="entry name" value="SULFOTRANSFERASE SULT"/>
    <property type="match status" value="1"/>
</dbReference>
<dbReference type="AlphaFoldDB" id="A0A267GQZ9"/>
<name>A0A267GQZ9_9PLAT</name>
<dbReference type="Proteomes" id="UP000215902">
    <property type="component" value="Unassembled WGS sequence"/>
</dbReference>